<dbReference type="PANTHER" id="PTHR47504">
    <property type="entry name" value="RIGHT ORIGIN-BINDING PROTEIN"/>
    <property type="match status" value="1"/>
</dbReference>
<feature type="domain" description="HTH araC/xylS-type" evidence="4">
    <location>
        <begin position="8"/>
        <end position="106"/>
    </location>
</feature>
<keyword evidence="3" id="KW-0804">Transcription</keyword>
<evidence type="ECO:0000256" key="3">
    <source>
        <dbReference type="ARBA" id="ARBA00023163"/>
    </source>
</evidence>
<keyword evidence="1" id="KW-0805">Transcription regulation</keyword>
<evidence type="ECO:0000313" key="6">
    <source>
        <dbReference type="Proteomes" id="UP001189619"/>
    </source>
</evidence>
<evidence type="ECO:0000259" key="4">
    <source>
        <dbReference type="PROSITE" id="PS01124"/>
    </source>
</evidence>
<reference evidence="5" key="1">
    <citation type="submission" date="2023-07" db="EMBL/GenBank/DDBJ databases">
        <authorList>
            <person name="Ivanov I."/>
            <person name="Teneva D."/>
            <person name="Stoikov I."/>
        </authorList>
    </citation>
    <scope>NUCLEOTIDE SEQUENCE</scope>
    <source>
        <strain evidence="5">4475</strain>
    </source>
</reference>
<accession>A0AA48RHF8</accession>
<keyword evidence="2" id="KW-0238">DNA-binding</keyword>
<keyword evidence="6" id="KW-1185">Reference proteome</keyword>
<dbReference type="RefSeq" id="WP_212133308.1">
    <property type="nucleotide sequence ID" value="NZ_OY569118.1"/>
</dbReference>
<evidence type="ECO:0000256" key="1">
    <source>
        <dbReference type="ARBA" id="ARBA00023015"/>
    </source>
</evidence>
<dbReference type="SUPFAM" id="SSF46689">
    <property type="entry name" value="Homeodomain-like"/>
    <property type="match status" value="2"/>
</dbReference>
<organism evidence="5 6">
    <name type="scientific">Brevibacillus aydinogluensis</name>
    <dbReference type="NCBI Taxonomy" id="927786"/>
    <lineage>
        <taxon>Bacteria</taxon>
        <taxon>Bacillati</taxon>
        <taxon>Bacillota</taxon>
        <taxon>Bacilli</taxon>
        <taxon>Bacillales</taxon>
        <taxon>Paenibacillaceae</taxon>
        <taxon>Brevibacillus</taxon>
    </lineage>
</organism>
<dbReference type="PROSITE" id="PS00041">
    <property type="entry name" value="HTH_ARAC_FAMILY_1"/>
    <property type="match status" value="1"/>
</dbReference>
<dbReference type="PANTHER" id="PTHR47504:SF5">
    <property type="entry name" value="RIGHT ORIGIN-BINDING PROTEIN"/>
    <property type="match status" value="1"/>
</dbReference>
<dbReference type="Pfam" id="PF12833">
    <property type="entry name" value="HTH_18"/>
    <property type="match status" value="1"/>
</dbReference>
<dbReference type="InterPro" id="IPR009057">
    <property type="entry name" value="Homeodomain-like_sf"/>
</dbReference>
<dbReference type="Proteomes" id="UP001189619">
    <property type="component" value="Chromosome"/>
</dbReference>
<proteinExistence type="predicted"/>
<evidence type="ECO:0000256" key="2">
    <source>
        <dbReference type="ARBA" id="ARBA00023125"/>
    </source>
</evidence>
<dbReference type="KEGG" id="bayd:BSPP4475_08165"/>
<dbReference type="SUPFAM" id="SSF55136">
    <property type="entry name" value="Probable bacterial effector-binding domain"/>
    <property type="match status" value="1"/>
</dbReference>
<dbReference type="InterPro" id="IPR020449">
    <property type="entry name" value="Tscrpt_reg_AraC-type_HTH"/>
</dbReference>
<protein>
    <submittedName>
        <fullName evidence="5">AraC family transcriptional regulator</fullName>
    </submittedName>
</protein>
<gene>
    <name evidence="5" type="primary">araC</name>
    <name evidence="5" type="ORF">BSPP4475_08165</name>
</gene>
<dbReference type="InterPro" id="IPR029442">
    <property type="entry name" value="GyrI-like"/>
</dbReference>
<dbReference type="SMART" id="SM00342">
    <property type="entry name" value="HTH_ARAC"/>
    <property type="match status" value="1"/>
</dbReference>
<dbReference type="Pfam" id="PF06445">
    <property type="entry name" value="GyrI-like"/>
    <property type="match status" value="1"/>
</dbReference>
<dbReference type="InterPro" id="IPR018062">
    <property type="entry name" value="HTH_AraC-typ_CS"/>
</dbReference>
<dbReference type="PROSITE" id="PS01124">
    <property type="entry name" value="HTH_ARAC_FAMILY_2"/>
    <property type="match status" value="1"/>
</dbReference>
<dbReference type="InterPro" id="IPR011256">
    <property type="entry name" value="Reg_factor_effector_dom_sf"/>
</dbReference>
<dbReference type="AlphaFoldDB" id="A0AA48RHF8"/>
<name>A0AA48RHF8_9BACL</name>
<dbReference type="InterPro" id="IPR010499">
    <property type="entry name" value="AraC_E-bd"/>
</dbReference>
<dbReference type="Gene3D" id="3.20.80.10">
    <property type="entry name" value="Regulatory factor, effector binding domain"/>
    <property type="match status" value="1"/>
</dbReference>
<dbReference type="PRINTS" id="PR00032">
    <property type="entry name" value="HTHARAC"/>
</dbReference>
<sequence>MALVESLQKAIDYMEEHLLKPLTIEEISRQANLSAFHFQRTFLILTDITVGDYIRRRRLTLAAQELISTGIKIIDLACKYGYETPEAFTKAFRKQHGVTPSEARKGIGNIQSYNRLSIQVTLKGAEPMKYRIVNREAFQVVGVKRECPCGANAEGPGISEFWGEMNANGTVDKLIQLLNGEIKGLIGMNDNYNAKKNTVDYWIAAEHAGDVPAEFLSFEFPAAKWIVFEIEGPIPTALVNAYKRIYSEWLPSNGYVPAELPTIEAYISPDLHSLHSRNEIWLAVK</sequence>
<dbReference type="GO" id="GO:0043565">
    <property type="term" value="F:sequence-specific DNA binding"/>
    <property type="evidence" value="ECO:0007669"/>
    <property type="project" value="InterPro"/>
</dbReference>
<dbReference type="EMBL" id="OY569118">
    <property type="protein sequence ID" value="CAJ1002286.1"/>
    <property type="molecule type" value="Genomic_DNA"/>
</dbReference>
<dbReference type="InterPro" id="IPR050959">
    <property type="entry name" value="MarA-like"/>
</dbReference>
<dbReference type="InterPro" id="IPR018060">
    <property type="entry name" value="HTH_AraC"/>
</dbReference>
<dbReference type="SMART" id="SM00871">
    <property type="entry name" value="AraC_E_bind"/>
    <property type="match status" value="1"/>
</dbReference>
<dbReference type="Gene3D" id="1.10.10.60">
    <property type="entry name" value="Homeodomain-like"/>
    <property type="match status" value="2"/>
</dbReference>
<evidence type="ECO:0000313" key="5">
    <source>
        <dbReference type="EMBL" id="CAJ1002286.1"/>
    </source>
</evidence>
<dbReference type="GO" id="GO:0003700">
    <property type="term" value="F:DNA-binding transcription factor activity"/>
    <property type="evidence" value="ECO:0007669"/>
    <property type="project" value="InterPro"/>
</dbReference>